<dbReference type="GO" id="GO:0005525">
    <property type="term" value="F:GTP binding"/>
    <property type="evidence" value="ECO:0007669"/>
    <property type="project" value="UniProtKB-KW"/>
</dbReference>
<evidence type="ECO:0000256" key="5">
    <source>
        <dbReference type="PIRSR" id="PIRSR606689-1"/>
    </source>
</evidence>
<gene>
    <name evidence="7" type="ORF">PENTCL1PPCAC_4254</name>
</gene>
<comment type="similarity">
    <text evidence="1">Belongs to the small GTPase superfamily. Arf family.</text>
</comment>
<dbReference type="InterPro" id="IPR027417">
    <property type="entry name" value="P-loop_NTPase"/>
</dbReference>
<evidence type="ECO:0000313" key="7">
    <source>
        <dbReference type="EMBL" id="GMS82079.1"/>
    </source>
</evidence>
<keyword evidence="6" id="KW-0460">Magnesium</keyword>
<name>A0AAV5SL30_9BILA</name>
<dbReference type="FunFam" id="3.40.50.300:FF:001166">
    <property type="entry name" value="ADP-ribosylation factor D"/>
    <property type="match status" value="1"/>
</dbReference>
<evidence type="ECO:0000256" key="3">
    <source>
        <dbReference type="ARBA" id="ARBA00022741"/>
    </source>
</evidence>
<keyword evidence="4 5" id="KW-0342">GTP-binding</keyword>
<dbReference type="InterPro" id="IPR006689">
    <property type="entry name" value="Small_GTPase_ARF/SAR"/>
</dbReference>
<dbReference type="GO" id="GO:0046872">
    <property type="term" value="F:metal ion binding"/>
    <property type="evidence" value="ECO:0007669"/>
    <property type="project" value="UniProtKB-KW"/>
</dbReference>
<dbReference type="EMBL" id="BTSX01000001">
    <property type="protein sequence ID" value="GMS82079.1"/>
    <property type="molecule type" value="Genomic_DNA"/>
</dbReference>
<keyword evidence="3 5" id="KW-0547">Nucleotide-binding</keyword>
<keyword evidence="6" id="KW-0479">Metal-binding</keyword>
<feature type="binding site" evidence="5">
    <location>
        <begin position="69"/>
        <end position="76"/>
    </location>
    <ligand>
        <name>GTP</name>
        <dbReference type="ChEBI" id="CHEBI:37565"/>
    </ligand>
</feature>
<evidence type="ECO:0000256" key="2">
    <source>
        <dbReference type="ARBA" id="ARBA00019766"/>
    </source>
</evidence>
<dbReference type="GO" id="GO:0003924">
    <property type="term" value="F:GTPase activity"/>
    <property type="evidence" value="ECO:0007669"/>
    <property type="project" value="InterPro"/>
</dbReference>
<dbReference type="SMART" id="SM00177">
    <property type="entry name" value="ARF"/>
    <property type="match status" value="1"/>
</dbReference>
<dbReference type="SUPFAM" id="SSF52540">
    <property type="entry name" value="P-loop containing nucleoside triphosphate hydrolases"/>
    <property type="match status" value="1"/>
</dbReference>
<dbReference type="SMART" id="SM00178">
    <property type="entry name" value="SAR"/>
    <property type="match status" value="1"/>
</dbReference>
<keyword evidence="8" id="KW-1185">Reference proteome</keyword>
<evidence type="ECO:0000256" key="4">
    <source>
        <dbReference type="ARBA" id="ARBA00023134"/>
    </source>
</evidence>
<sequence>LLIAKHSPPYRSPSLLVGVTMIRVTQSHVSLLTRTSALTKIFEVMGSVLTRLRNPFTTTKKRVQVLMSGLDGSGKTSIVHRIKWGTFVNPGSANVSYYMEEITHNNITFLLYDLGASDKIRQRWISIFKDAEALIYVIDCTDDGRIEDAKYELHQHLRDPNMKGVQLLVLVSKRDLPNEMTNEMVIEQLDLTSIEDRDWHIESTSCKTGEGLFEGLAWIERGLREE</sequence>
<feature type="non-terminal residue" evidence="7">
    <location>
        <position position="1"/>
    </location>
</feature>
<dbReference type="AlphaFoldDB" id="A0AAV5SL30"/>
<dbReference type="PRINTS" id="PR00328">
    <property type="entry name" value="SAR1GTPBP"/>
</dbReference>
<accession>A0AAV5SL30</accession>
<evidence type="ECO:0000256" key="1">
    <source>
        <dbReference type="ARBA" id="ARBA00010290"/>
    </source>
</evidence>
<feature type="binding site" evidence="6">
    <location>
        <position position="76"/>
    </location>
    <ligand>
        <name>Mg(2+)</name>
        <dbReference type="ChEBI" id="CHEBI:18420"/>
    </ligand>
</feature>
<dbReference type="InterPro" id="IPR024156">
    <property type="entry name" value="Small_GTPase_ARF"/>
</dbReference>
<dbReference type="PANTHER" id="PTHR11711">
    <property type="entry name" value="ADP RIBOSYLATION FACTOR-RELATED"/>
    <property type="match status" value="1"/>
</dbReference>
<evidence type="ECO:0000256" key="6">
    <source>
        <dbReference type="PIRSR" id="PIRSR606689-2"/>
    </source>
</evidence>
<comment type="caution">
    <text evidence="7">The sequence shown here is derived from an EMBL/GenBank/DDBJ whole genome shotgun (WGS) entry which is preliminary data.</text>
</comment>
<dbReference type="CDD" id="cd00878">
    <property type="entry name" value="Arf_Arl"/>
    <property type="match status" value="1"/>
</dbReference>
<dbReference type="Pfam" id="PF00025">
    <property type="entry name" value="Arf"/>
    <property type="match status" value="1"/>
</dbReference>
<proteinExistence type="inferred from homology"/>
<dbReference type="Proteomes" id="UP001432027">
    <property type="component" value="Unassembled WGS sequence"/>
</dbReference>
<dbReference type="PROSITE" id="PS51417">
    <property type="entry name" value="ARF"/>
    <property type="match status" value="1"/>
</dbReference>
<evidence type="ECO:0000313" key="8">
    <source>
        <dbReference type="Proteomes" id="UP001432027"/>
    </source>
</evidence>
<reference evidence="7" key="1">
    <citation type="submission" date="2023-10" db="EMBL/GenBank/DDBJ databases">
        <title>Genome assembly of Pristionchus species.</title>
        <authorList>
            <person name="Yoshida K."/>
            <person name="Sommer R.J."/>
        </authorList>
    </citation>
    <scope>NUCLEOTIDE SEQUENCE</scope>
    <source>
        <strain evidence="7">RS0144</strain>
    </source>
</reference>
<organism evidence="7 8">
    <name type="scientific">Pristionchus entomophagus</name>
    <dbReference type="NCBI Taxonomy" id="358040"/>
    <lineage>
        <taxon>Eukaryota</taxon>
        <taxon>Metazoa</taxon>
        <taxon>Ecdysozoa</taxon>
        <taxon>Nematoda</taxon>
        <taxon>Chromadorea</taxon>
        <taxon>Rhabditida</taxon>
        <taxon>Rhabditina</taxon>
        <taxon>Diplogasteromorpha</taxon>
        <taxon>Diplogasteroidea</taxon>
        <taxon>Neodiplogasteridae</taxon>
        <taxon>Pristionchus</taxon>
    </lineage>
</organism>
<protein>
    <recommendedName>
        <fullName evidence="2">ADP-ribosylation factor-like protein 6</fullName>
    </recommendedName>
</protein>
<dbReference type="Gene3D" id="3.40.50.300">
    <property type="entry name" value="P-loop containing nucleotide triphosphate hydrolases"/>
    <property type="match status" value="1"/>
</dbReference>